<dbReference type="RefSeq" id="WP_054824466.1">
    <property type="nucleotide sequence ID" value="NZ_CP033137.1"/>
</dbReference>
<keyword evidence="4" id="KW-1185">Reference proteome</keyword>
<dbReference type="AlphaFoldDB" id="A0AAP9GAK1"/>
<reference evidence="3 5" key="1">
    <citation type="journal article" date="2015" name="Genome Announc.">
        <title>Draft Genome Sequence of Vibrio owensii Strain SH-14, Which Causes Shrimp Acute Hepatopancreatic Necrosis Disease.</title>
        <authorList>
            <person name="Liu L."/>
            <person name="Xiao J."/>
            <person name="Xia X."/>
            <person name="Pan Y."/>
            <person name="Yan S."/>
            <person name="Wang Y."/>
        </authorList>
    </citation>
    <scope>NUCLEOTIDE SEQUENCE [LARGE SCALE GENOMIC DNA]</scope>
    <source>
        <strain evidence="3 5">SH14</strain>
    </source>
</reference>
<evidence type="ECO:0000313" key="3">
    <source>
        <dbReference type="EMBL" id="QGH46514.1"/>
    </source>
</evidence>
<organism evidence="3 5">
    <name type="scientific">Vibrio owensii</name>
    <dbReference type="NCBI Taxonomy" id="696485"/>
    <lineage>
        <taxon>Bacteria</taxon>
        <taxon>Pseudomonadati</taxon>
        <taxon>Pseudomonadota</taxon>
        <taxon>Gammaproteobacteria</taxon>
        <taxon>Vibrionales</taxon>
        <taxon>Vibrionaceae</taxon>
        <taxon>Vibrio</taxon>
    </lineage>
</organism>
<accession>A0AAP9GAK1</accession>
<dbReference type="EMBL" id="CP045859">
    <property type="protein sequence ID" value="QGH46514.1"/>
    <property type="molecule type" value="Genomic_DNA"/>
</dbReference>
<evidence type="ECO:0000313" key="4">
    <source>
        <dbReference type="Proteomes" id="UP000272136"/>
    </source>
</evidence>
<feature type="region of interest" description="Disordered" evidence="1">
    <location>
        <begin position="48"/>
        <end position="69"/>
    </location>
</feature>
<name>A0AAP9GAK1_9VIBR</name>
<dbReference type="Proteomes" id="UP000390336">
    <property type="component" value="Chromosome 1"/>
</dbReference>
<evidence type="ECO:0000313" key="2">
    <source>
        <dbReference type="EMBL" id="AYO13840.1"/>
    </source>
</evidence>
<reference evidence="3" key="3">
    <citation type="submission" date="2019-11" db="EMBL/GenBank/DDBJ databases">
        <title>Complete genome sequence of Vibrio owensii SH-14 isolated from shrimp with acute hepatopancreatic necrosis diease.</title>
        <authorList>
            <person name="Liang X."/>
            <person name="Wang Y."/>
        </authorList>
    </citation>
    <scope>NUCLEOTIDE SEQUENCE</scope>
    <source>
        <strain evidence="3">SH14</strain>
    </source>
</reference>
<protein>
    <submittedName>
        <fullName evidence="3">Uncharacterized protein</fullName>
    </submittedName>
</protein>
<proteinExistence type="predicted"/>
<gene>
    <name evidence="3" type="ORF">APZ19_05070</name>
    <name evidence="2" type="ORF">D0812_05160</name>
</gene>
<evidence type="ECO:0000313" key="5">
    <source>
        <dbReference type="Proteomes" id="UP000390336"/>
    </source>
</evidence>
<evidence type="ECO:0000256" key="1">
    <source>
        <dbReference type="SAM" id="MobiDB-lite"/>
    </source>
</evidence>
<sequence>MMLSERLRAAEKAMLSRYPDKDEFEVERSIQSFKGMTPEQLRKHFEQQARERGINLSSSLSKGKKPESA</sequence>
<reference evidence="2 4" key="2">
    <citation type="submission" date="2018-10" db="EMBL/GenBank/DDBJ databases">
        <title>Whole Genome of Vibrio owensii strain 170502, isolated from Acute Hepatopancreatic Necrosis Disease (AHPND) shrimp.</title>
        <authorList>
            <person name="Yan M."/>
            <person name="Wang X."/>
            <person name="Wang Y."/>
        </authorList>
    </citation>
    <scope>NUCLEOTIDE SEQUENCE [LARGE SCALE GENOMIC DNA]</scope>
    <source>
        <strain evidence="2 4">1700302</strain>
    </source>
</reference>
<dbReference type="Proteomes" id="UP000272136">
    <property type="component" value="Chromosome 1"/>
</dbReference>
<dbReference type="EMBL" id="CP033137">
    <property type="protein sequence ID" value="AYO13840.1"/>
    <property type="molecule type" value="Genomic_DNA"/>
</dbReference>